<dbReference type="PIRSF" id="PIRSF006324">
    <property type="entry name" value="LeuE"/>
    <property type="match status" value="1"/>
</dbReference>
<comment type="subcellular location">
    <subcellularLocation>
        <location evidence="1">Cell membrane</location>
        <topology evidence="1">Multi-pass membrane protein</topology>
    </subcellularLocation>
</comment>
<feature type="transmembrane region" description="Helical" evidence="6">
    <location>
        <begin position="34"/>
        <end position="55"/>
    </location>
</feature>
<reference evidence="7 8" key="1">
    <citation type="submission" date="2021-06" db="EMBL/GenBank/DDBJ databases">
        <authorList>
            <person name="Lee D.H."/>
        </authorList>
    </citation>
    <scope>NUCLEOTIDE SEQUENCE [LARGE SCALE GENOMIC DNA]</scope>
    <source>
        <strain evidence="7 8">MMS21-HV4-11</strain>
    </source>
</reference>
<comment type="caution">
    <text evidence="7">The sequence shown here is derived from an EMBL/GenBank/DDBJ whole genome shotgun (WGS) entry which is preliminary data.</text>
</comment>
<dbReference type="InterPro" id="IPR001123">
    <property type="entry name" value="LeuE-type"/>
</dbReference>
<feature type="transmembrane region" description="Helical" evidence="6">
    <location>
        <begin position="6"/>
        <end position="27"/>
    </location>
</feature>
<keyword evidence="4 6" id="KW-1133">Transmembrane helix</keyword>
<dbReference type="PANTHER" id="PTHR30086">
    <property type="entry name" value="ARGININE EXPORTER PROTEIN ARGO"/>
    <property type="match status" value="1"/>
</dbReference>
<feature type="transmembrane region" description="Helical" evidence="6">
    <location>
        <begin position="143"/>
        <end position="164"/>
    </location>
</feature>
<evidence type="ECO:0000256" key="4">
    <source>
        <dbReference type="ARBA" id="ARBA00022989"/>
    </source>
</evidence>
<keyword evidence="8" id="KW-1185">Reference proteome</keyword>
<evidence type="ECO:0000256" key="3">
    <source>
        <dbReference type="ARBA" id="ARBA00022692"/>
    </source>
</evidence>
<keyword evidence="5 6" id="KW-0472">Membrane</keyword>
<dbReference type="Proteomes" id="UP000727907">
    <property type="component" value="Unassembled WGS sequence"/>
</dbReference>
<evidence type="ECO:0000313" key="8">
    <source>
        <dbReference type="Proteomes" id="UP000727907"/>
    </source>
</evidence>
<proteinExistence type="predicted"/>
<evidence type="ECO:0000256" key="6">
    <source>
        <dbReference type="SAM" id="Phobius"/>
    </source>
</evidence>
<evidence type="ECO:0000313" key="7">
    <source>
        <dbReference type="EMBL" id="MBU8873240.1"/>
    </source>
</evidence>
<feature type="transmembrane region" description="Helical" evidence="6">
    <location>
        <begin position="61"/>
        <end position="85"/>
    </location>
</feature>
<evidence type="ECO:0000256" key="2">
    <source>
        <dbReference type="ARBA" id="ARBA00022475"/>
    </source>
</evidence>
<keyword evidence="3 6" id="KW-0812">Transmembrane</keyword>
<accession>A0ABS6IJ12</accession>
<name>A0ABS6IJ12_9HYPH</name>
<sequence length="205" mass="22047">MSLETWWLYLGAVVLIACTPGPNVLYVTTRSIRYGLGAAFVGVAGCLTALVLMLTGSVAGLSAVLLALPGAFDLLKILGAAYLVYLGVQTWREPVANEAPPPSTGASAVALFRGGFLVGISNPKLLIFAAAFFPQFIDPARAWGPQFALMVATFVGVELFFYSIYALTGRKLADRLMHGIWRRWLNRVSGVVFMGFGVALLRFKP</sequence>
<dbReference type="Pfam" id="PF01810">
    <property type="entry name" value="LysE"/>
    <property type="match status" value="1"/>
</dbReference>
<evidence type="ECO:0000256" key="5">
    <source>
        <dbReference type="ARBA" id="ARBA00023136"/>
    </source>
</evidence>
<dbReference type="EMBL" id="JAHOPB010000001">
    <property type="protein sequence ID" value="MBU8873240.1"/>
    <property type="molecule type" value="Genomic_DNA"/>
</dbReference>
<dbReference type="RefSeq" id="WP_216957495.1">
    <property type="nucleotide sequence ID" value="NZ_JAHOPB010000001.1"/>
</dbReference>
<evidence type="ECO:0000256" key="1">
    <source>
        <dbReference type="ARBA" id="ARBA00004651"/>
    </source>
</evidence>
<feature type="transmembrane region" description="Helical" evidence="6">
    <location>
        <begin position="184"/>
        <end position="203"/>
    </location>
</feature>
<dbReference type="PANTHER" id="PTHR30086:SF20">
    <property type="entry name" value="ARGININE EXPORTER PROTEIN ARGO-RELATED"/>
    <property type="match status" value="1"/>
</dbReference>
<gene>
    <name evidence="7" type="ORF">KQ910_05665</name>
</gene>
<feature type="transmembrane region" description="Helical" evidence="6">
    <location>
        <begin position="116"/>
        <end position="137"/>
    </location>
</feature>
<keyword evidence="2" id="KW-1003">Cell membrane</keyword>
<organism evidence="7 8">
    <name type="scientific">Reyranella humidisoli</name>
    <dbReference type="NCBI Taxonomy" id="2849149"/>
    <lineage>
        <taxon>Bacteria</taxon>
        <taxon>Pseudomonadati</taxon>
        <taxon>Pseudomonadota</taxon>
        <taxon>Alphaproteobacteria</taxon>
        <taxon>Hyphomicrobiales</taxon>
        <taxon>Reyranellaceae</taxon>
        <taxon>Reyranella</taxon>
    </lineage>
</organism>
<protein>
    <submittedName>
        <fullName evidence="7">LysE family translocator</fullName>
    </submittedName>
</protein>